<dbReference type="GO" id="GO:0016020">
    <property type="term" value="C:membrane"/>
    <property type="evidence" value="ECO:0007669"/>
    <property type="project" value="UniProtKB-SubCell"/>
</dbReference>
<dbReference type="Pfam" id="PF02518">
    <property type="entry name" value="HATPase_c"/>
    <property type="match status" value="1"/>
</dbReference>
<dbReference type="HOGENOM" id="CLU_355504_0_0_0"/>
<keyword evidence="6" id="KW-0547">Nucleotide-binding</keyword>
<dbReference type="PANTHER" id="PTHR43065">
    <property type="entry name" value="SENSOR HISTIDINE KINASE"/>
    <property type="match status" value="1"/>
</dbReference>
<evidence type="ECO:0000256" key="2">
    <source>
        <dbReference type="ARBA" id="ARBA00004370"/>
    </source>
</evidence>
<dbReference type="InterPro" id="IPR035965">
    <property type="entry name" value="PAS-like_dom_sf"/>
</dbReference>
<dbReference type="eggNOG" id="COG4191">
    <property type="taxonomic scope" value="Bacteria"/>
</dbReference>
<accession>E6W5T9</accession>
<dbReference type="CDD" id="cd18774">
    <property type="entry name" value="PDC2_HK_sensor"/>
    <property type="match status" value="1"/>
</dbReference>
<dbReference type="SUPFAM" id="SSF47384">
    <property type="entry name" value="Homodimeric domain of signal transducing histidine kinase"/>
    <property type="match status" value="1"/>
</dbReference>
<feature type="transmembrane region" description="Helical" evidence="10">
    <location>
        <begin position="289"/>
        <end position="308"/>
    </location>
</feature>
<dbReference type="CDD" id="cd18773">
    <property type="entry name" value="PDC1_HK_sensor"/>
    <property type="match status" value="1"/>
</dbReference>
<keyword evidence="15" id="KW-1185">Reference proteome</keyword>
<keyword evidence="8" id="KW-0067">ATP-binding</keyword>
<dbReference type="SUPFAM" id="SSF55785">
    <property type="entry name" value="PYP-like sensor domain (PAS domain)"/>
    <property type="match status" value="2"/>
</dbReference>
<sequence>MVRRQSFQRRVLVTTLAIIFAGIWFLSFIVTNSLQKDMERLLASQQYATVSLMAHQIERGFQARVQALEELAGRVGQLGIAHDPEAIQSMLEYRTSLHQLFNGGLLFVDEGFTVRADAPPQPGRRGLTYASSPYLPTVFQEKRTVISPPLIGGALQRPLVVIAAPVLVDGNVVGVISGATNLALPNFLDDIAAQAYGHSGGYLLVSPRDGVFVTGTQSDYVMARVPESGINPQFDRYMSGYEGSGISVSSKGVAQLSSAHSIATPDWFLMSILPVSEAFAPIALLKKRILLLALGLTLVSGLLMAWVLRRHFRPLYQAIHSIRSAAREPDLFPQLLEVRMNDEIGELLKSFNVLLETLGQQHRELCARDELLAKLSSQIPGVLYQFRLGPDGQFTAPYVSHGIRKIFELEFEDVKDDVQAVFLRIHPDELDDVLRSIDESARNLTPWRSEFRVLLPGRGESWREGYAMPEMQDDGSVLWHGFITDIDERKMIEGRLHLLNEHLSEQVELEVRERLQSDAKYQNLFNTIPDAIFIHPLDENNMPGVFEEVNESACRLLGLSREEVLKLRPMDILPPEYHEQVAVRMEELLRKKHILLEQPLRTADGRVLTIERTSSLHAMNGRQILFSIVRDITEKKRLEREREMNQALLIQQSKLADLGHMIGAIAHQWKQPLNNIAIIAQSLPDMQETGELDRKTLVDYTGKLMNLIQFMNQTVDDFRSFYRPSREMAAFSPADDVRAVVQLLQDRLARHGIEVDMDTEGGPPAWGYSGEFRQAVLSVLNNAIDVLVERSVPQGHIAIELGVEGDFVMIAIEDNGGGISAELLPDKLFNAFTSTKGEEGTGIGLSLCRTIIEEKMGGRITARNTDGGARFTFWLPLHQEETREET</sequence>
<dbReference type="InterPro" id="IPR003594">
    <property type="entry name" value="HATPase_dom"/>
</dbReference>
<dbReference type="PRINTS" id="PR00344">
    <property type="entry name" value="BCTRLSENSOR"/>
</dbReference>
<dbReference type="InterPro" id="IPR036890">
    <property type="entry name" value="HATPase_C_sf"/>
</dbReference>
<dbReference type="PANTHER" id="PTHR43065:SF10">
    <property type="entry name" value="PEROXIDE STRESS-ACTIVATED HISTIDINE KINASE MAK3"/>
    <property type="match status" value="1"/>
</dbReference>
<dbReference type="GO" id="GO:0005524">
    <property type="term" value="F:ATP binding"/>
    <property type="evidence" value="ECO:0007669"/>
    <property type="project" value="UniProtKB-KW"/>
</dbReference>
<dbReference type="PROSITE" id="PS50109">
    <property type="entry name" value="HIS_KIN"/>
    <property type="match status" value="1"/>
</dbReference>
<evidence type="ECO:0000256" key="9">
    <source>
        <dbReference type="ARBA" id="ARBA00023012"/>
    </source>
</evidence>
<keyword evidence="10" id="KW-1133">Transmembrane helix</keyword>
<evidence type="ECO:0000259" key="11">
    <source>
        <dbReference type="PROSITE" id="PS50109"/>
    </source>
</evidence>
<evidence type="ECO:0000256" key="4">
    <source>
        <dbReference type="ARBA" id="ARBA00022553"/>
    </source>
</evidence>
<keyword evidence="10" id="KW-0812">Transmembrane</keyword>
<feature type="domain" description="HAMP" evidence="13">
    <location>
        <begin position="309"/>
        <end position="363"/>
    </location>
</feature>
<keyword evidence="9" id="KW-0902">Two-component regulatory system</keyword>
<dbReference type="SMART" id="SM00091">
    <property type="entry name" value="PAS"/>
    <property type="match status" value="2"/>
</dbReference>
<dbReference type="InterPro" id="IPR036097">
    <property type="entry name" value="HisK_dim/P_sf"/>
</dbReference>
<dbReference type="SUPFAM" id="SSF55874">
    <property type="entry name" value="ATPase domain of HSP90 chaperone/DNA topoisomerase II/histidine kinase"/>
    <property type="match status" value="1"/>
</dbReference>
<dbReference type="InterPro" id="IPR005467">
    <property type="entry name" value="His_kinase_dom"/>
</dbReference>
<dbReference type="Pfam" id="PF08447">
    <property type="entry name" value="PAS_3"/>
    <property type="match status" value="1"/>
</dbReference>
<dbReference type="Pfam" id="PF13188">
    <property type="entry name" value="PAS_8"/>
    <property type="match status" value="1"/>
</dbReference>
<feature type="domain" description="PAS" evidence="12">
    <location>
        <begin position="517"/>
        <end position="592"/>
    </location>
</feature>
<evidence type="ECO:0000256" key="3">
    <source>
        <dbReference type="ARBA" id="ARBA00012438"/>
    </source>
</evidence>
<dbReference type="GO" id="GO:0000155">
    <property type="term" value="F:phosphorelay sensor kinase activity"/>
    <property type="evidence" value="ECO:0007669"/>
    <property type="project" value="InterPro"/>
</dbReference>
<name>E6W5T9_DESIS</name>
<dbReference type="STRING" id="653733.Selin_2511"/>
<dbReference type="SMART" id="SM00387">
    <property type="entry name" value="HATPase_c"/>
    <property type="match status" value="1"/>
</dbReference>
<feature type="domain" description="Histidine kinase" evidence="11">
    <location>
        <begin position="664"/>
        <end position="879"/>
    </location>
</feature>
<evidence type="ECO:0000256" key="5">
    <source>
        <dbReference type="ARBA" id="ARBA00022679"/>
    </source>
</evidence>
<keyword evidence="10" id="KW-0472">Membrane</keyword>
<organism evidence="14 15">
    <name type="scientific">Desulfurispirillum indicum (strain ATCC BAA-1389 / DSM 22839 / S5)</name>
    <dbReference type="NCBI Taxonomy" id="653733"/>
    <lineage>
        <taxon>Bacteria</taxon>
        <taxon>Pseudomonadati</taxon>
        <taxon>Chrysiogenota</taxon>
        <taxon>Chrysiogenia</taxon>
        <taxon>Chrysiogenales</taxon>
        <taxon>Chrysiogenaceae</taxon>
        <taxon>Desulfurispirillum</taxon>
    </lineage>
</organism>
<evidence type="ECO:0000256" key="8">
    <source>
        <dbReference type="ARBA" id="ARBA00022840"/>
    </source>
</evidence>
<dbReference type="Gene3D" id="3.30.450.20">
    <property type="entry name" value="PAS domain"/>
    <property type="match status" value="3"/>
</dbReference>
<evidence type="ECO:0000256" key="7">
    <source>
        <dbReference type="ARBA" id="ARBA00022777"/>
    </source>
</evidence>
<comment type="subcellular location">
    <subcellularLocation>
        <location evidence="2">Membrane</location>
    </subcellularLocation>
</comment>
<dbReference type="NCBIfam" id="TIGR00229">
    <property type="entry name" value="sensory_box"/>
    <property type="match status" value="1"/>
</dbReference>
<dbReference type="InterPro" id="IPR003660">
    <property type="entry name" value="HAMP_dom"/>
</dbReference>
<dbReference type="PROSITE" id="PS50112">
    <property type="entry name" value="PAS"/>
    <property type="match status" value="1"/>
</dbReference>
<evidence type="ECO:0000256" key="1">
    <source>
        <dbReference type="ARBA" id="ARBA00000085"/>
    </source>
</evidence>
<evidence type="ECO:0000259" key="12">
    <source>
        <dbReference type="PROSITE" id="PS50112"/>
    </source>
</evidence>
<proteinExistence type="predicted"/>
<evidence type="ECO:0000256" key="10">
    <source>
        <dbReference type="SAM" id="Phobius"/>
    </source>
</evidence>
<keyword evidence="5" id="KW-0808">Transferase</keyword>
<dbReference type="Gene3D" id="3.30.565.10">
    <property type="entry name" value="Histidine kinase-like ATPase, C-terminal domain"/>
    <property type="match status" value="1"/>
</dbReference>
<dbReference type="Proteomes" id="UP000002572">
    <property type="component" value="Chromosome"/>
</dbReference>
<dbReference type="EC" id="2.7.13.3" evidence="3"/>
<dbReference type="InterPro" id="IPR000014">
    <property type="entry name" value="PAS"/>
</dbReference>
<feature type="transmembrane region" description="Helical" evidence="10">
    <location>
        <begin position="12"/>
        <end position="30"/>
    </location>
</feature>
<gene>
    <name evidence="14" type="ordered locus">Selin_2511</name>
</gene>
<evidence type="ECO:0000259" key="13">
    <source>
        <dbReference type="PROSITE" id="PS50885"/>
    </source>
</evidence>
<dbReference type="KEGG" id="din:Selin_2511"/>
<dbReference type="EMBL" id="CP002432">
    <property type="protein sequence ID" value="ADU67224.1"/>
    <property type="molecule type" value="Genomic_DNA"/>
</dbReference>
<dbReference type="AlphaFoldDB" id="E6W5T9"/>
<evidence type="ECO:0000256" key="6">
    <source>
        <dbReference type="ARBA" id="ARBA00022741"/>
    </source>
</evidence>
<keyword evidence="4" id="KW-0597">Phosphoprotein</keyword>
<dbReference type="Gene3D" id="6.10.340.10">
    <property type="match status" value="1"/>
</dbReference>
<comment type="catalytic activity">
    <reaction evidence="1">
        <text>ATP + protein L-histidine = ADP + protein N-phospho-L-histidine.</text>
        <dbReference type="EC" id="2.7.13.3"/>
    </reaction>
</comment>
<dbReference type="CDD" id="cd00130">
    <property type="entry name" value="PAS"/>
    <property type="match status" value="2"/>
</dbReference>
<protein>
    <recommendedName>
        <fullName evidence="3">histidine kinase</fullName>
        <ecNumber evidence="3">2.7.13.3</ecNumber>
    </recommendedName>
</protein>
<evidence type="ECO:0000313" key="15">
    <source>
        <dbReference type="Proteomes" id="UP000002572"/>
    </source>
</evidence>
<keyword evidence="7" id="KW-0418">Kinase</keyword>
<dbReference type="InParanoid" id="E6W5T9"/>
<dbReference type="PROSITE" id="PS50885">
    <property type="entry name" value="HAMP"/>
    <property type="match status" value="1"/>
</dbReference>
<dbReference type="Gene3D" id="1.10.287.130">
    <property type="match status" value="1"/>
</dbReference>
<dbReference type="InterPro" id="IPR013655">
    <property type="entry name" value="PAS_fold_3"/>
</dbReference>
<dbReference type="InterPro" id="IPR004358">
    <property type="entry name" value="Sig_transdc_His_kin-like_C"/>
</dbReference>
<reference evidence="14 15" key="1">
    <citation type="submission" date="2010-12" db="EMBL/GenBank/DDBJ databases">
        <title>Complete sequence of Desulfurispirillum indicum S5.</title>
        <authorList>
            <consortium name="US DOE Joint Genome Institute"/>
            <person name="Lucas S."/>
            <person name="Copeland A."/>
            <person name="Lapidus A."/>
            <person name="Cheng J.-F."/>
            <person name="Goodwin L."/>
            <person name="Pitluck S."/>
            <person name="Chertkov O."/>
            <person name="Held B."/>
            <person name="Detter J.C."/>
            <person name="Han C."/>
            <person name="Tapia R."/>
            <person name="Land M."/>
            <person name="Hauser L."/>
            <person name="Kyrpides N."/>
            <person name="Ivanova N."/>
            <person name="Mikhailova N."/>
            <person name="Haggblom M."/>
            <person name="Rauschenbach I."/>
            <person name="Bini E."/>
            <person name="Woyke T."/>
        </authorList>
    </citation>
    <scope>NUCLEOTIDE SEQUENCE [LARGE SCALE GENOMIC DNA]</scope>
    <source>
        <strain evidence="15">ATCC BAA-1389 / DSM 22839 / S5</strain>
    </source>
</reference>
<dbReference type="CDD" id="cd06225">
    <property type="entry name" value="HAMP"/>
    <property type="match status" value="1"/>
</dbReference>
<evidence type="ECO:0000313" key="14">
    <source>
        <dbReference type="EMBL" id="ADU67224.1"/>
    </source>
</evidence>